<comment type="subunit">
    <text evidence="2">Homotrimer.</text>
</comment>
<dbReference type="GO" id="GO:0008817">
    <property type="term" value="F:corrinoid adenosyltransferase activity"/>
    <property type="evidence" value="ECO:0007669"/>
    <property type="project" value="UniProtKB-UniRule"/>
</dbReference>
<keyword evidence="11" id="KW-1185">Reference proteome</keyword>
<reference evidence="9 11" key="2">
    <citation type="submission" date="2018-06" db="EMBL/GenBank/DDBJ databases">
        <authorList>
            <consortium name="Pathogen Informatics"/>
            <person name="Doyle S."/>
        </authorList>
    </citation>
    <scope>NUCLEOTIDE SEQUENCE [LARGE SCALE GENOMIC DNA]</scope>
    <source>
        <strain evidence="9 11">NCTC12858</strain>
    </source>
</reference>
<dbReference type="Pfam" id="PF01923">
    <property type="entry name" value="Cob_adeno_trans"/>
    <property type="match status" value="1"/>
</dbReference>
<dbReference type="Gene3D" id="1.20.1200.10">
    <property type="entry name" value="Cobalamin adenosyltransferase-like"/>
    <property type="match status" value="1"/>
</dbReference>
<evidence type="ECO:0000313" key="8">
    <source>
        <dbReference type="EMBL" id="KGN95808.1"/>
    </source>
</evidence>
<dbReference type="InterPro" id="IPR016030">
    <property type="entry name" value="CblAdoTrfase-like"/>
</dbReference>
<keyword evidence="5 6" id="KW-0067">ATP-binding</keyword>
<evidence type="ECO:0000256" key="1">
    <source>
        <dbReference type="ARBA" id="ARBA00007487"/>
    </source>
</evidence>
<comment type="similarity">
    <text evidence="1 6">Belongs to the Cob(I)alamin adenosyltransferase family.</text>
</comment>
<sequence length="188" mass="21326">MTKSRIYTGGGDKGTTSLVGGERVPKFDTRLEAYGTIDELNSFIGLLIAEELLPEDYEFLSWIQHKLFTIGSYLATNQDTTSLMVESYVFPKTIERIEKEIDRLDGAMPRMTAFILPAGGRQGALAHVCRTVCRRAERHIYRLISEGAKVEDAVLKFVNRLSDYFFALARKEGYRICGRETTWDKTVL</sequence>
<gene>
    <name evidence="9" type="primary">yvqK_2</name>
    <name evidence="8" type="ORF">HQ38_02210</name>
    <name evidence="9" type="ORF">NCTC12858_01297</name>
</gene>
<dbReference type="PANTHER" id="PTHR12213:SF0">
    <property type="entry name" value="CORRINOID ADENOSYLTRANSFERASE MMAB"/>
    <property type="match status" value="1"/>
</dbReference>
<proteinExistence type="inferred from homology"/>
<dbReference type="eggNOG" id="COG2096">
    <property type="taxonomic scope" value="Bacteria"/>
</dbReference>
<comment type="pathway">
    <text evidence="6">Cofactor biosynthesis; adenosylcobalamin biosynthesis; adenosylcobalamin from cob(II)yrinate a,c-diamide: step 2/7.</text>
</comment>
<evidence type="ECO:0000313" key="10">
    <source>
        <dbReference type="Proteomes" id="UP000030136"/>
    </source>
</evidence>
<evidence type="ECO:0000256" key="4">
    <source>
        <dbReference type="ARBA" id="ARBA00022741"/>
    </source>
</evidence>
<dbReference type="FunFam" id="1.20.1200.10:FF:000001">
    <property type="entry name" value="Cob(I)yrinic acid a,c-diamide adenosyltransferase"/>
    <property type="match status" value="1"/>
</dbReference>
<dbReference type="EMBL" id="JQJC01000009">
    <property type="protein sequence ID" value="KGN95808.1"/>
    <property type="molecule type" value="Genomic_DNA"/>
</dbReference>
<dbReference type="Proteomes" id="UP000030136">
    <property type="component" value="Unassembled WGS sequence"/>
</dbReference>
<dbReference type="NCBIfam" id="TIGR00636">
    <property type="entry name" value="PduO_Nterm"/>
    <property type="match status" value="1"/>
</dbReference>
<name>A0A0A2FKW2_9PORP</name>
<evidence type="ECO:0000313" key="11">
    <source>
        <dbReference type="Proteomes" id="UP000249300"/>
    </source>
</evidence>
<dbReference type="RefSeq" id="WP_023939472.1">
    <property type="nucleotide sequence ID" value="NZ_JQJB01000013.1"/>
</dbReference>
<dbReference type="UniPathway" id="UPA00148">
    <property type="reaction ID" value="UER00233"/>
</dbReference>
<keyword evidence="3 6" id="KW-0808">Transferase</keyword>
<dbReference type="STRING" id="393921.HQ45_09660"/>
<protein>
    <recommendedName>
        <fullName evidence="6">Corrinoid adenosyltransferase</fullName>
        <ecNumber evidence="6">2.5.1.17</ecNumber>
    </recommendedName>
    <alternativeName>
        <fullName evidence="6">Cob(II)alamin adenosyltransferase</fullName>
    </alternativeName>
    <alternativeName>
        <fullName evidence="6">Cob(II)yrinic acid a,c-diamide adenosyltransferase</fullName>
    </alternativeName>
    <alternativeName>
        <fullName evidence="6">Cobinamide/cobalamin adenosyltransferase</fullName>
    </alternativeName>
</protein>
<reference evidence="8 10" key="1">
    <citation type="submission" date="2014-08" db="EMBL/GenBank/DDBJ databases">
        <title>Porphyromonas crevioricanis strain:COT-253_OH1447 Genome sequencing.</title>
        <authorList>
            <person name="Wallis C."/>
            <person name="Deusch O."/>
            <person name="O'Flynn C."/>
            <person name="Davis I."/>
            <person name="Jospin G."/>
            <person name="Darling A.E."/>
            <person name="Coil D.A."/>
            <person name="Alexiev A."/>
            <person name="Horsfall A."/>
            <person name="Kirkwood N."/>
            <person name="Harris S."/>
            <person name="Eisen J.A."/>
        </authorList>
    </citation>
    <scope>NUCLEOTIDE SEQUENCE [LARGE SCALE GENOMIC DNA]</scope>
    <source>
        <strain evidence="10">COT-253 OH1447</strain>
        <strain evidence="8">COT-253_OH1447</strain>
    </source>
</reference>
<comment type="catalytic activity">
    <reaction evidence="6">
        <text>2 cob(II)yrinate a,c diamide + reduced [electron-transfer flavoprotein] + 2 ATP = 2 adenosylcob(III)yrinate a,c-diamide + 2 triphosphate + oxidized [electron-transfer flavoprotein] + 3 H(+)</text>
        <dbReference type="Rhea" id="RHEA:11528"/>
        <dbReference type="Rhea" id="RHEA-COMP:10685"/>
        <dbReference type="Rhea" id="RHEA-COMP:10686"/>
        <dbReference type="ChEBI" id="CHEBI:15378"/>
        <dbReference type="ChEBI" id="CHEBI:18036"/>
        <dbReference type="ChEBI" id="CHEBI:30616"/>
        <dbReference type="ChEBI" id="CHEBI:57692"/>
        <dbReference type="ChEBI" id="CHEBI:58307"/>
        <dbReference type="ChEBI" id="CHEBI:58503"/>
        <dbReference type="ChEBI" id="CHEBI:58537"/>
        <dbReference type="EC" id="2.5.1.17"/>
    </reaction>
</comment>
<keyword evidence="4 6" id="KW-0547">Nucleotide-binding</keyword>
<evidence type="ECO:0000256" key="6">
    <source>
        <dbReference type="RuleBase" id="RU366026"/>
    </source>
</evidence>
<dbReference type="InterPro" id="IPR036451">
    <property type="entry name" value="CblAdoTrfase-like_sf"/>
</dbReference>
<feature type="domain" description="Cobalamin adenosyltransferase-like" evidence="7">
    <location>
        <begin position="6"/>
        <end position="171"/>
    </location>
</feature>
<evidence type="ECO:0000256" key="2">
    <source>
        <dbReference type="ARBA" id="ARBA00011233"/>
    </source>
</evidence>
<dbReference type="GO" id="GO:0005524">
    <property type="term" value="F:ATP binding"/>
    <property type="evidence" value="ECO:0007669"/>
    <property type="project" value="UniProtKB-UniRule"/>
</dbReference>
<dbReference type="Proteomes" id="UP000249300">
    <property type="component" value="Chromosome 1"/>
</dbReference>
<dbReference type="AlphaFoldDB" id="A0A0A2FKW2"/>
<dbReference type="InterPro" id="IPR029499">
    <property type="entry name" value="PduO-typ"/>
</dbReference>
<evidence type="ECO:0000256" key="3">
    <source>
        <dbReference type="ARBA" id="ARBA00022679"/>
    </source>
</evidence>
<dbReference type="EMBL" id="LS483447">
    <property type="protein sequence ID" value="SQH73437.1"/>
    <property type="molecule type" value="Genomic_DNA"/>
</dbReference>
<dbReference type="SUPFAM" id="SSF89028">
    <property type="entry name" value="Cobalamin adenosyltransferase-like"/>
    <property type="match status" value="1"/>
</dbReference>
<dbReference type="KEGG" id="pcre:NCTC12858_01297"/>
<evidence type="ECO:0000259" key="7">
    <source>
        <dbReference type="Pfam" id="PF01923"/>
    </source>
</evidence>
<dbReference type="GO" id="GO:0009236">
    <property type="term" value="P:cobalamin biosynthetic process"/>
    <property type="evidence" value="ECO:0007669"/>
    <property type="project" value="UniProtKB-UniRule"/>
</dbReference>
<evidence type="ECO:0000313" key="9">
    <source>
        <dbReference type="EMBL" id="SQH73437.1"/>
    </source>
</evidence>
<evidence type="ECO:0000256" key="5">
    <source>
        <dbReference type="ARBA" id="ARBA00022840"/>
    </source>
</evidence>
<comment type="catalytic activity">
    <reaction evidence="6">
        <text>2 cob(II)alamin + reduced [electron-transfer flavoprotein] + 2 ATP = 2 adenosylcob(III)alamin + 2 triphosphate + oxidized [electron-transfer flavoprotein] + 3 H(+)</text>
        <dbReference type="Rhea" id="RHEA:28671"/>
        <dbReference type="Rhea" id="RHEA-COMP:10685"/>
        <dbReference type="Rhea" id="RHEA-COMP:10686"/>
        <dbReference type="ChEBI" id="CHEBI:15378"/>
        <dbReference type="ChEBI" id="CHEBI:16304"/>
        <dbReference type="ChEBI" id="CHEBI:18036"/>
        <dbReference type="ChEBI" id="CHEBI:18408"/>
        <dbReference type="ChEBI" id="CHEBI:30616"/>
        <dbReference type="ChEBI" id="CHEBI:57692"/>
        <dbReference type="ChEBI" id="CHEBI:58307"/>
        <dbReference type="EC" id="2.5.1.17"/>
    </reaction>
</comment>
<organism evidence="9 11">
    <name type="scientific">Porphyromonas crevioricanis</name>
    <dbReference type="NCBI Taxonomy" id="393921"/>
    <lineage>
        <taxon>Bacteria</taxon>
        <taxon>Pseudomonadati</taxon>
        <taxon>Bacteroidota</taxon>
        <taxon>Bacteroidia</taxon>
        <taxon>Bacteroidales</taxon>
        <taxon>Porphyromonadaceae</taxon>
        <taxon>Porphyromonas</taxon>
    </lineage>
</organism>
<keyword evidence="6" id="KW-0169">Cobalamin biosynthesis</keyword>
<dbReference type="OrthoDB" id="9778896at2"/>
<dbReference type="EC" id="2.5.1.17" evidence="6"/>
<accession>A0A0A2FKW2</accession>
<dbReference type="PANTHER" id="PTHR12213">
    <property type="entry name" value="CORRINOID ADENOSYLTRANSFERASE"/>
    <property type="match status" value="1"/>
</dbReference>